<keyword evidence="2" id="KW-1185">Reference proteome</keyword>
<feature type="region of interest" description="Disordered" evidence="1">
    <location>
        <begin position="1"/>
        <end position="164"/>
    </location>
</feature>
<dbReference type="GO" id="GO:0005615">
    <property type="term" value="C:extracellular space"/>
    <property type="evidence" value="ECO:0007669"/>
    <property type="project" value="TreeGrafter"/>
</dbReference>
<sequence>MFGPPGDPGRVLNGAPPGPPGPPGPLGPRGRGGLTGSDGAPGPIGIAGPSGPAGDRGQPGQQGPAGPMGMKGRQGNRGSCEHCSRLGVPKAPDNYFKPAGETAEPEFYAVTQSSKASPSPPSLKPKPQINKAAASSSGDEYTNISNGKANSASSTKDTSPPLKIYTSKTFGVKSRSEPKRRYGYYGYNKMHRRA</sequence>
<evidence type="ECO:0000313" key="3">
    <source>
        <dbReference type="WBParaSite" id="ACRNAN_scaffold10347.g19062.t1"/>
    </source>
</evidence>
<dbReference type="WBParaSite" id="ACRNAN_scaffold10347.g19062.t1">
    <property type="protein sequence ID" value="ACRNAN_scaffold10347.g19062.t1"/>
    <property type="gene ID" value="ACRNAN_scaffold10347.g19062"/>
</dbReference>
<evidence type="ECO:0000256" key="1">
    <source>
        <dbReference type="SAM" id="MobiDB-lite"/>
    </source>
</evidence>
<name>A0A914CFI7_9BILA</name>
<dbReference type="GO" id="GO:0030198">
    <property type="term" value="P:extracellular matrix organization"/>
    <property type="evidence" value="ECO:0007669"/>
    <property type="project" value="TreeGrafter"/>
</dbReference>
<dbReference type="AlphaFoldDB" id="A0A914CFI7"/>
<dbReference type="GO" id="GO:0030020">
    <property type="term" value="F:extracellular matrix structural constituent conferring tensile strength"/>
    <property type="evidence" value="ECO:0007669"/>
    <property type="project" value="TreeGrafter"/>
</dbReference>
<feature type="compositionally biased region" description="Polar residues" evidence="1">
    <location>
        <begin position="133"/>
        <end position="158"/>
    </location>
</feature>
<feature type="compositionally biased region" description="Low complexity" evidence="1">
    <location>
        <begin position="37"/>
        <end position="71"/>
    </location>
</feature>
<accession>A0A914CFI7</accession>
<dbReference type="InterPro" id="IPR050149">
    <property type="entry name" value="Collagen_superfamily"/>
</dbReference>
<dbReference type="GO" id="GO:0031012">
    <property type="term" value="C:extracellular matrix"/>
    <property type="evidence" value="ECO:0007669"/>
    <property type="project" value="TreeGrafter"/>
</dbReference>
<protein>
    <submittedName>
        <fullName evidence="3">Collagen triple helix repeat protein</fullName>
    </submittedName>
</protein>
<feature type="compositionally biased region" description="Gly residues" evidence="1">
    <location>
        <begin position="27"/>
        <end position="36"/>
    </location>
</feature>
<feature type="compositionally biased region" description="Pro residues" evidence="1">
    <location>
        <begin position="16"/>
        <end position="26"/>
    </location>
</feature>
<dbReference type="PANTHER" id="PTHR24023:SF1082">
    <property type="entry name" value="COLLAGEN TRIPLE HELIX REPEAT"/>
    <property type="match status" value="1"/>
</dbReference>
<reference evidence="3" key="1">
    <citation type="submission" date="2022-11" db="UniProtKB">
        <authorList>
            <consortium name="WormBaseParasite"/>
        </authorList>
    </citation>
    <scope>IDENTIFICATION</scope>
</reference>
<organism evidence="2 3">
    <name type="scientific">Acrobeloides nanus</name>
    <dbReference type="NCBI Taxonomy" id="290746"/>
    <lineage>
        <taxon>Eukaryota</taxon>
        <taxon>Metazoa</taxon>
        <taxon>Ecdysozoa</taxon>
        <taxon>Nematoda</taxon>
        <taxon>Chromadorea</taxon>
        <taxon>Rhabditida</taxon>
        <taxon>Tylenchina</taxon>
        <taxon>Cephalobomorpha</taxon>
        <taxon>Cephaloboidea</taxon>
        <taxon>Cephalobidae</taxon>
        <taxon>Acrobeloides</taxon>
    </lineage>
</organism>
<dbReference type="PANTHER" id="PTHR24023">
    <property type="entry name" value="COLLAGEN ALPHA"/>
    <property type="match status" value="1"/>
</dbReference>
<dbReference type="Proteomes" id="UP000887540">
    <property type="component" value="Unplaced"/>
</dbReference>
<proteinExistence type="predicted"/>
<evidence type="ECO:0000313" key="2">
    <source>
        <dbReference type="Proteomes" id="UP000887540"/>
    </source>
</evidence>